<dbReference type="InterPro" id="IPR036390">
    <property type="entry name" value="WH_DNA-bd_sf"/>
</dbReference>
<dbReference type="AlphaFoldDB" id="A0AAV9IUT1"/>
<accession>A0AAV9IUT1</accession>
<keyword evidence="8" id="KW-1185">Reference proteome</keyword>
<dbReference type="InterPro" id="IPR036317">
    <property type="entry name" value="Cullin_homology_sf"/>
</dbReference>
<sequence>MAASADSGEVDGGVSWKGHAGQPRIVITPFHCGGTLHLSPEEAERFWDKLERAIHVIFSGDPGELSFVEHYNIAFGLTTQGYARLLYEGVQRALTAEAVRIREAIQRDWKGKNDGGGDEDDDNLLTALRQHWRKFEAATRNVNSFCMPVNRPAVTEMGLKPLYEMGLDVFRDQVLRWEVLRRSARDALLQMFLRGRQGDTVDWQLVREVVHLYQQLGLYEEEFEAAFLEATRAFYSQTSQRLLETSACWDLLLAVKSFHESEERIARACLEGTRTLQALLAVIDQALIGDHLERILDDECTGFVAMLRAARLSDLANAYEALFRLPHGTEAMRQRFAPYVRERARAQLLADASLAEQPVPWADRAIALRNEMRQLLEQAFQSDAKFGRTVHEVLEQVLQEFPRAQEYLSLLLDRALRSTREPCTAERIHEVLGIFRLLKNKDVFEHYYRMHLSQRLLSGAAVPALGEAGHRNDDAEQLFLLKLKEECGAVYTRRLETMFSDVRNSAAMNAEFQRRQRRFGADSSSDAPRAHLSVCVLTTEAWPIPPPLTPNPDSLIPREVAPLADAFRRFYVERHSNRCLQFPMQLGTAELRAYFAQRRRRHEILCTTLQMCVLLLFNEANVLSVHQMATALGVSDTSEALHQTLDGLAGGRYRLLRKAAAAAADTPSPLDQYAFRDDFRSERYRLNVAATTASAAGSSGVSQRESEQLRRRTAERIERDRRPEIMACVVRIMKGARTLDHNLLVGQVTDELRARFRPSVGEVKREIEGLIEREYITRDDSRPHTYKYVA</sequence>
<dbReference type="InterPro" id="IPR019559">
    <property type="entry name" value="Cullin_neddylation_domain"/>
</dbReference>
<dbReference type="Pfam" id="PF10557">
    <property type="entry name" value="Cullin_Nedd8"/>
    <property type="match status" value="1"/>
</dbReference>
<dbReference type="SUPFAM" id="SSF74788">
    <property type="entry name" value="Cullin repeat-like"/>
    <property type="match status" value="1"/>
</dbReference>
<evidence type="ECO:0000313" key="7">
    <source>
        <dbReference type="EMBL" id="KAK4536053.1"/>
    </source>
</evidence>
<keyword evidence="2" id="KW-1017">Isopeptide bond</keyword>
<dbReference type="InterPro" id="IPR016158">
    <property type="entry name" value="Cullin_homology"/>
</dbReference>
<dbReference type="InterPro" id="IPR016159">
    <property type="entry name" value="Cullin_repeat-like_dom_sf"/>
</dbReference>
<gene>
    <name evidence="7" type="ORF">CDCA_CDCA07G2078</name>
</gene>
<dbReference type="SMART" id="SM00182">
    <property type="entry name" value="CULLIN"/>
    <property type="match status" value="1"/>
</dbReference>
<comment type="caution">
    <text evidence="7">The sequence shown here is derived from an EMBL/GenBank/DDBJ whole genome shotgun (WGS) entry which is preliminary data.</text>
</comment>
<evidence type="ECO:0000259" key="6">
    <source>
        <dbReference type="PROSITE" id="PS50069"/>
    </source>
</evidence>
<evidence type="ECO:0000256" key="4">
    <source>
        <dbReference type="PROSITE-ProRule" id="PRU00330"/>
    </source>
</evidence>
<dbReference type="PANTHER" id="PTHR11932">
    <property type="entry name" value="CULLIN"/>
    <property type="match status" value="1"/>
</dbReference>
<proteinExistence type="inferred from homology"/>
<dbReference type="PROSITE" id="PS50069">
    <property type="entry name" value="CULLIN_2"/>
    <property type="match status" value="1"/>
</dbReference>
<dbReference type="GO" id="GO:0031461">
    <property type="term" value="C:cullin-RING ubiquitin ligase complex"/>
    <property type="evidence" value="ECO:0007669"/>
    <property type="project" value="InterPro"/>
</dbReference>
<name>A0AAV9IUT1_CYACA</name>
<dbReference type="Proteomes" id="UP001301350">
    <property type="component" value="Unassembled WGS sequence"/>
</dbReference>
<dbReference type="GO" id="GO:0031625">
    <property type="term" value="F:ubiquitin protein ligase binding"/>
    <property type="evidence" value="ECO:0007669"/>
    <property type="project" value="InterPro"/>
</dbReference>
<dbReference type="Gene3D" id="1.20.1310.10">
    <property type="entry name" value="Cullin Repeats"/>
    <property type="match status" value="4"/>
</dbReference>
<dbReference type="Pfam" id="PF00888">
    <property type="entry name" value="Cullin"/>
    <property type="match status" value="1"/>
</dbReference>
<dbReference type="FunFam" id="1.10.10.10:FF:000014">
    <property type="entry name" value="Cullin 1"/>
    <property type="match status" value="1"/>
</dbReference>
<comment type="similarity">
    <text evidence="1 4 5">Belongs to the cullin family.</text>
</comment>
<evidence type="ECO:0000256" key="2">
    <source>
        <dbReference type="ARBA" id="ARBA00022499"/>
    </source>
</evidence>
<dbReference type="InterPro" id="IPR016157">
    <property type="entry name" value="Cullin_CS"/>
</dbReference>
<dbReference type="Gene3D" id="1.10.10.10">
    <property type="entry name" value="Winged helix-like DNA-binding domain superfamily/Winged helix DNA-binding domain"/>
    <property type="match status" value="1"/>
</dbReference>
<dbReference type="InterPro" id="IPR045093">
    <property type="entry name" value="Cullin"/>
</dbReference>
<reference evidence="7 8" key="1">
    <citation type="submission" date="2022-07" db="EMBL/GenBank/DDBJ databases">
        <title>Genome-wide signatures of adaptation to extreme environments.</title>
        <authorList>
            <person name="Cho C.H."/>
            <person name="Yoon H.S."/>
        </authorList>
    </citation>
    <scope>NUCLEOTIDE SEQUENCE [LARGE SCALE GENOMIC DNA]</scope>
    <source>
        <strain evidence="7 8">DBV 063 E5</strain>
    </source>
</reference>
<dbReference type="EMBL" id="JANCYW010000007">
    <property type="protein sequence ID" value="KAK4536053.1"/>
    <property type="molecule type" value="Genomic_DNA"/>
</dbReference>
<feature type="domain" description="Cullin family profile" evidence="6">
    <location>
        <begin position="403"/>
        <end position="636"/>
    </location>
</feature>
<dbReference type="Pfam" id="PF26557">
    <property type="entry name" value="Cullin_AB"/>
    <property type="match status" value="1"/>
</dbReference>
<dbReference type="GO" id="GO:0006511">
    <property type="term" value="P:ubiquitin-dependent protein catabolic process"/>
    <property type="evidence" value="ECO:0007669"/>
    <property type="project" value="InterPro"/>
</dbReference>
<evidence type="ECO:0000256" key="5">
    <source>
        <dbReference type="RuleBase" id="RU003829"/>
    </source>
</evidence>
<dbReference type="SUPFAM" id="SSF46785">
    <property type="entry name" value="Winged helix' DNA-binding domain"/>
    <property type="match status" value="1"/>
</dbReference>
<dbReference type="InterPro" id="IPR036388">
    <property type="entry name" value="WH-like_DNA-bd_sf"/>
</dbReference>
<evidence type="ECO:0000313" key="8">
    <source>
        <dbReference type="Proteomes" id="UP001301350"/>
    </source>
</evidence>
<organism evidence="7 8">
    <name type="scientific">Cyanidium caldarium</name>
    <name type="common">Red alga</name>
    <dbReference type="NCBI Taxonomy" id="2771"/>
    <lineage>
        <taxon>Eukaryota</taxon>
        <taxon>Rhodophyta</taxon>
        <taxon>Bangiophyceae</taxon>
        <taxon>Cyanidiales</taxon>
        <taxon>Cyanidiaceae</taxon>
        <taxon>Cyanidium</taxon>
    </lineage>
</organism>
<dbReference type="InterPro" id="IPR059120">
    <property type="entry name" value="Cullin-like_AB"/>
</dbReference>
<dbReference type="PROSITE" id="PS01256">
    <property type="entry name" value="CULLIN_1"/>
    <property type="match status" value="1"/>
</dbReference>
<keyword evidence="3" id="KW-0832">Ubl conjugation</keyword>
<dbReference type="Gene3D" id="3.30.230.130">
    <property type="entry name" value="Cullin, Chain C, Domain 2"/>
    <property type="match status" value="1"/>
</dbReference>
<dbReference type="SMART" id="SM00884">
    <property type="entry name" value="Cullin_Nedd8"/>
    <property type="match status" value="1"/>
</dbReference>
<dbReference type="InterPro" id="IPR001373">
    <property type="entry name" value="Cullin_N"/>
</dbReference>
<dbReference type="SUPFAM" id="SSF75632">
    <property type="entry name" value="Cullin homology domain"/>
    <property type="match status" value="1"/>
</dbReference>
<evidence type="ECO:0000256" key="3">
    <source>
        <dbReference type="ARBA" id="ARBA00022843"/>
    </source>
</evidence>
<protein>
    <recommendedName>
        <fullName evidence="6">Cullin family profile domain-containing protein</fullName>
    </recommendedName>
</protein>
<evidence type="ECO:0000256" key="1">
    <source>
        <dbReference type="ARBA" id="ARBA00006019"/>
    </source>
</evidence>